<organism evidence="2 3">
    <name type="scientific">Mytilus coruscus</name>
    <name type="common">Sea mussel</name>
    <dbReference type="NCBI Taxonomy" id="42192"/>
    <lineage>
        <taxon>Eukaryota</taxon>
        <taxon>Metazoa</taxon>
        <taxon>Spiralia</taxon>
        <taxon>Lophotrochozoa</taxon>
        <taxon>Mollusca</taxon>
        <taxon>Bivalvia</taxon>
        <taxon>Autobranchia</taxon>
        <taxon>Pteriomorphia</taxon>
        <taxon>Mytilida</taxon>
        <taxon>Mytiloidea</taxon>
        <taxon>Mytilidae</taxon>
        <taxon>Mytilinae</taxon>
        <taxon>Mytilus</taxon>
    </lineage>
</organism>
<evidence type="ECO:0000313" key="2">
    <source>
        <dbReference type="EMBL" id="CAC5407273.1"/>
    </source>
</evidence>
<proteinExistence type="predicted"/>
<feature type="compositionally biased region" description="Basic and acidic residues" evidence="1">
    <location>
        <begin position="215"/>
        <end position="237"/>
    </location>
</feature>
<feature type="compositionally biased region" description="Polar residues" evidence="1">
    <location>
        <begin position="162"/>
        <end position="178"/>
    </location>
</feature>
<dbReference type="AlphaFoldDB" id="A0A6J8DF41"/>
<evidence type="ECO:0008006" key="4">
    <source>
        <dbReference type="Google" id="ProtNLM"/>
    </source>
</evidence>
<sequence length="421" mass="47671">MWEGNEWYVTFITDNEVEALGDGTRRSCKESGSVYFDRIDARLVRFRIHWFPLHMKKELLEEWLKNFGSNVKLEEDFMEYNGMKLKTGSLSGSMRSNETQYNSIPYRRMVYNRPVLITVLGREPVCLKCGERGHQRSAFPDNPTRMTYAKAVSVPETDRNGESTQVSADVPTISSEGSTGRPDVLSSSEGSPSGPSSEGPSQDRGTEQQEMEVTEASRKRGRDEHVDKEKEEENGKKILVKEDGKEPQKVLTLGIKPKDNLESYKIFGGDFNCIVNSKLDKIGGNDNRGLDGADNLKLLKVVKEKDIVGINLPGTCENCKISVFADDSTGILTSDKSITKFLYLIDLYGKGTGSKLNKTKTRGIWLGAWKNRKDNYRFGIDFVDSMKIIGIKTGNDITQDDIWQPIYIKFEKMLNMWRFRS</sequence>
<accession>A0A6J8DF41</accession>
<evidence type="ECO:0000313" key="3">
    <source>
        <dbReference type="Proteomes" id="UP000507470"/>
    </source>
</evidence>
<reference evidence="2 3" key="1">
    <citation type="submission" date="2020-06" db="EMBL/GenBank/DDBJ databases">
        <authorList>
            <person name="Li R."/>
            <person name="Bekaert M."/>
        </authorList>
    </citation>
    <scope>NUCLEOTIDE SEQUENCE [LARGE SCALE GENOMIC DNA]</scope>
    <source>
        <strain evidence="3">wild</strain>
    </source>
</reference>
<evidence type="ECO:0000256" key="1">
    <source>
        <dbReference type="SAM" id="MobiDB-lite"/>
    </source>
</evidence>
<dbReference type="EMBL" id="CACVKT020007387">
    <property type="protein sequence ID" value="CAC5407273.1"/>
    <property type="molecule type" value="Genomic_DNA"/>
</dbReference>
<keyword evidence="3" id="KW-1185">Reference proteome</keyword>
<protein>
    <recommendedName>
        <fullName evidence="4">CCHC-type domain-containing protein</fullName>
    </recommendedName>
</protein>
<feature type="compositionally biased region" description="Low complexity" evidence="1">
    <location>
        <begin position="186"/>
        <end position="200"/>
    </location>
</feature>
<dbReference type="OrthoDB" id="6161495at2759"/>
<name>A0A6J8DF41_MYTCO</name>
<gene>
    <name evidence="2" type="ORF">MCOR_40767</name>
</gene>
<feature type="region of interest" description="Disordered" evidence="1">
    <location>
        <begin position="153"/>
        <end position="237"/>
    </location>
</feature>
<dbReference type="Proteomes" id="UP000507470">
    <property type="component" value="Unassembled WGS sequence"/>
</dbReference>